<evidence type="ECO:0000256" key="11">
    <source>
        <dbReference type="ARBA" id="ARBA00023065"/>
    </source>
</evidence>
<dbReference type="RefSeq" id="XP_030995897.1">
    <property type="nucleotide sequence ID" value="XM_031140368.1"/>
</dbReference>
<keyword evidence="8" id="KW-0106">Calcium</keyword>
<proteinExistence type="inferred from homology"/>
<evidence type="ECO:0000256" key="6">
    <source>
        <dbReference type="ARBA" id="ARBA00022673"/>
    </source>
</evidence>
<dbReference type="OrthoDB" id="416585at2759"/>
<evidence type="ECO:0000256" key="14">
    <source>
        <dbReference type="ARBA" id="ARBA00023303"/>
    </source>
</evidence>
<dbReference type="InterPro" id="IPR005821">
    <property type="entry name" value="Ion_trans_dom"/>
</dbReference>
<protein>
    <recommendedName>
        <fullName evidence="16">Calcium-channel protein CCH1</fullName>
    </recommendedName>
</protein>
<dbReference type="Gene3D" id="1.10.287.70">
    <property type="match status" value="4"/>
</dbReference>
<dbReference type="GeneID" id="41968027"/>
<dbReference type="STRING" id="1093900.A0A507B523"/>
<dbReference type="FunCoup" id="A0A507B523">
    <property type="interactions" value="110"/>
</dbReference>
<evidence type="ECO:0000256" key="9">
    <source>
        <dbReference type="ARBA" id="ARBA00022882"/>
    </source>
</evidence>
<dbReference type="GO" id="GO:0098703">
    <property type="term" value="P:calcium ion import across plasma membrane"/>
    <property type="evidence" value="ECO:0007669"/>
    <property type="project" value="TreeGrafter"/>
</dbReference>
<feature type="transmembrane region" description="Helical" evidence="18">
    <location>
        <begin position="96"/>
        <end position="118"/>
    </location>
</feature>
<dbReference type="EMBL" id="SKBQ01000002">
    <property type="protein sequence ID" value="TPX14186.1"/>
    <property type="molecule type" value="Genomic_DNA"/>
</dbReference>
<feature type="transmembrane region" description="Helical" evidence="18">
    <location>
        <begin position="585"/>
        <end position="603"/>
    </location>
</feature>
<keyword evidence="21" id="KW-1185">Reference proteome</keyword>
<dbReference type="Gene3D" id="1.20.120.350">
    <property type="entry name" value="Voltage-gated potassium channels. Chain C"/>
    <property type="match status" value="4"/>
</dbReference>
<feature type="transmembrane region" description="Helical" evidence="18">
    <location>
        <begin position="454"/>
        <end position="481"/>
    </location>
</feature>
<feature type="transmembrane region" description="Helical" evidence="18">
    <location>
        <begin position="247"/>
        <end position="266"/>
    </location>
</feature>
<comment type="similarity">
    <text evidence="15">Belongs to the calcium channel alpha-1 subunit (TC 1.A.1.11) family.</text>
</comment>
<feature type="transmembrane region" description="Helical" evidence="18">
    <location>
        <begin position="935"/>
        <end position="962"/>
    </location>
</feature>
<evidence type="ECO:0000256" key="8">
    <source>
        <dbReference type="ARBA" id="ARBA00022837"/>
    </source>
</evidence>
<feature type="compositionally biased region" description="Basic and acidic residues" evidence="17">
    <location>
        <begin position="1741"/>
        <end position="1765"/>
    </location>
</feature>
<keyword evidence="4" id="KW-0597">Phosphoprotein</keyword>
<keyword evidence="5" id="KW-0109">Calcium transport</keyword>
<keyword evidence="3" id="KW-1003">Cell membrane</keyword>
<feature type="transmembrane region" description="Helical" evidence="18">
    <location>
        <begin position="704"/>
        <end position="731"/>
    </location>
</feature>
<evidence type="ECO:0000256" key="16">
    <source>
        <dbReference type="ARBA" id="ARBA00067459"/>
    </source>
</evidence>
<evidence type="ECO:0000256" key="15">
    <source>
        <dbReference type="ARBA" id="ARBA00061395"/>
    </source>
</evidence>
<dbReference type="InterPro" id="IPR002048">
    <property type="entry name" value="EF_hand_dom"/>
</dbReference>
<evidence type="ECO:0000313" key="21">
    <source>
        <dbReference type="Proteomes" id="UP000319257"/>
    </source>
</evidence>
<evidence type="ECO:0000256" key="18">
    <source>
        <dbReference type="SAM" id="Phobius"/>
    </source>
</evidence>
<evidence type="ECO:0000256" key="1">
    <source>
        <dbReference type="ARBA" id="ARBA00004651"/>
    </source>
</evidence>
<dbReference type="PANTHER" id="PTHR45628">
    <property type="entry name" value="VOLTAGE-DEPENDENT CALCIUM CHANNEL TYPE A SUBUNIT ALPHA-1"/>
    <property type="match status" value="1"/>
</dbReference>
<reference evidence="20 21" key="1">
    <citation type="submission" date="2019-06" db="EMBL/GenBank/DDBJ databases">
        <title>Draft genome sequence of the filamentous fungus Phialemoniopsis curvata isolated from diesel fuel.</title>
        <authorList>
            <person name="Varaljay V.A."/>
            <person name="Lyon W.J."/>
            <person name="Crouch A.L."/>
            <person name="Drake C.E."/>
            <person name="Hollomon J.M."/>
            <person name="Nadeau L.J."/>
            <person name="Nunn H.S."/>
            <person name="Stevenson B.S."/>
            <person name="Bojanowski C.L."/>
            <person name="Crookes-Goodson W.J."/>
        </authorList>
    </citation>
    <scope>NUCLEOTIDE SEQUENCE [LARGE SCALE GENOMIC DNA]</scope>
    <source>
        <strain evidence="20 21">D216</strain>
    </source>
</reference>
<dbReference type="FunFam" id="1.10.287.70:FF:000093">
    <property type="entry name" value="Calcium channel subunit Cch1"/>
    <property type="match status" value="1"/>
</dbReference>
<dbReference type="InterPro" id="IPR050599">
    <property type="entry name" value="VDCC_alpha-1_subunit"/>
</dbReference>
<evidence type="ECO:0000256" key="7">
    <source>
        <dbReference type="ARBA" id="ARBA00022692"/>
    </source>
</evidence>
<feature type="transmembrane region" description="Helical" evidence="18">
    <location>
        <begin position="1151"/>
        <end position="1173"/>
    </location>
</feature>
<feature type="transmembrane region" description="Helical" evidence="18">
    <location>
        <begin position="1193"/>
        <end position="1215"/>
    </location>
</feature>
<keyword evidence="14" id="KW-0407">Ion channel</keyword>
<feature type="transmembrane region" description="Helical" evidence="18">
    <location>
        <begin position="1390"/>
        <end position="1414"/>
    </location>
</feature>
<feature type="region of interest" description="Disordered" evidence="17">
    <location>
        <begin position="1724"/>
        <end position="1785"/>
    </location>
</feature>
<evidence type="ECO:0000256" key="4">
    <source>
        <dbReference type="ARBA" id="ARBA00022553"/>
    </source>
</evidence>
<feature type="transmembrane region" description="Helical" evidence="18">
    <location>
        <begin position="551"/>
        <end position="573"/>
    </location>
</feature>
<keyword evidence="11" id="KW-0406">Ion transport</keyword>
<name>A0A507B523_9PEZI</name>
<dbReference type="SUPFAM" id="SSF81324">
    <property type="entry name" value="Voltage-gated potassium channels"/>
    <property type="match status" value="4"/>
</dbReference>
<evidence type="ECO:0000256" key="17">
    <source>
        <dbReference type="SAM" id="MobiDB-lite"/>
    </source>
</evidence>
<evidence type="ECO:0000256" key="10">
    <source>
        <dbReference type="ARBA" id="ARBA00022989"/>
    </source>
</evidence>
<organism evidence="20 21">
    <name type="scientific">Thyridium curvatum</name>
    <dbReference type="NCBI Taxonomy" id="1093900"/>
    <lineage>
        <taxon>Eukaryota</taxon>
        <taxon>Fungi</taxon>
        <taxon>Dikarya</taxon>
        <taxon>Ascomycota</taxon>
        <taxon>Pezizomycotina</taxon>
        <taxon>Sordariomycetes</taxon>
        <taxon>Sordariomycetidae</taxon>
        <taxon>Thyridiales</taxon>
        <taxon>Thyridiaceae</taxon>
        <taxon>Thyridium</taxon>
    </lineage>
</organism>
<feature type="transmembrane region" description="Helical" evidence="18">
    <location>
        <begin position="1304"/>
        <end position="1321"/>
    </location>
</feature>
<evidence type="ECO:0000256" key="2">
    <source>
        <dbReference type="ARBA" id="ARBA00022448"/>
    </source>
</evidence>
<sequence>MFASDPEVVNLTHDSRDQAERLSRETNHQARPEPTDRINGSAAKDGALVDEFIVLEAAPSSAEIPTPSAFKGRSLGVFGPENNIRRQLSDLLVQPWVEPVILLLIVAQVVLLAVEAAPDVWGEGNARPNRWGKTPIDWALFAIFIIYTLELMAKIIVSRLFQGPPEHSAVDRQREDTRGTLFDKIRTQLLLNHSTADQPPQTQPYGPFAFARSFVLTQKPHVPKTWEDKMRMEMTRKAFLRHTFNRLDFVCVVAFWVSFILGLTGVEHRYHIYIFRMVSCLRIVRLMALTRGSASVLRALKKILPLLVRVFLLITFFWLLFAIVGVQSFKGSLSRQCVWLDPSQPTDLAASFTNPSGFCGGHLRNDTDSAPTILPWVFMTRPGDFTSLSNGTGSGQGHICPRGSICLQQSRKLYNDTVHFDDIVHSLELTFVIMSTSTFSDLMYSTMNSEAAPAALFFAATIIILALWLVNLFIAVFISSFQIIREEHKMSLFNADEYNPTEVDHETRLRRRSTLQLLYNKTAWIWVLFITYDLFVMASQSTGMNNQRVQLVYVSEIVTSILLDIEIIIRWLADWRSFHRGYRNIIDLCLAVVTSVILIPPIYKSSQVYAWLTLFQILRIYRVVLAIPVIRLMIMMVWGKGLGNLALFVFLATFLISILADQLFRGEITKTDYQNNDISINFESTFNSFLGMYQLLSNENWAAILYNVTAFTTVYSTAWIGAIFLFLWYIVLRYVLINMFIAVFAEQFDISEDQKRLTQVKIFLQNKSDRTPSGDLSLGGFFSAGRQGQHDDQASLDLMLKDAVVRDYLKGLKDDKDESPLANTQLASPGFLSSVWGRLVHLASSREPNPFHSSLTVPGSSNSEIFDARDLAQQAVASAAARRKAQREYLARHPTYNNALFIFRPGNPLRRLCQALVGPGSGSDRFQGRRPNTTAWYLLSLTIYTAIIAMIVVTCIAAPLYQKEYFDRHTFSISRWLVWTEVLFLILFSLEALIKIVADGFFFAPNAYLRSSWAIIDVLALLSLWLNVGFLFANGGTVPRVVGILKGLRALRLLRFTDATLQIFRSHLVAGGWKRISVALVSMSLLLPFAIYGVNLFHGQMVSCNDETDSIVRLEDCFGEYNSIPFPGQNNTWNLVAPRVASNRYFSFDNFGASLFTLFQIITSGWVEVSVAAQSTTGAGMQPRFGASRGNAIFFVIFVFLARVFIIALLISILIRNRIEQTGVAFLTMEQRSWQKQREELRQISPDNGWIDMENQKKAWYRRRAIKRRGKWYKTLTFVLVLQLILLIVDYAAEPDWWAKTKDYVLLAFTMLYMANIAIRINGLGWRRFRQSAWDVLALIAVPAGFALSIANLVRPGVDGLVHVQQLCMVIILCLLIPRNEMLQKLFRTASLSLLPAASLLWTWVVFFMGFAIAMTQAFGLTRLGGQYNGNYLNFRAVPNALILLFRMSFGEGWNRIMEEFANVAPPFCTGEDCGSPKWAYALFTMWNIISMYFFANLFLVIIYERSSYEYHWSSSVNQDEITGFKVAWRKVDPDGTGFIAKEDLVRILGELFGVFEMRIYDREDSVASILEDVRGGNTAAQLALRSAAARQSAGIDLQKLNARLNRINIAEVRKRRMRHNLFFEEMMMTADPDRGLSFTNVLIGLAQYNIVSDSKCLRLEEFLRRRAMLQRVEDQIRRNTALRFFDTMYWLRKYRYHREMKRGERLTSVPQFPVPEILVDDEEERAAGTQESPPALSRSDSPDLTHGDEVEPDRHLMSTPDEVRGPGGSPIGTASERRTHSKTW</sequence>
<feature type="transmembrane region" description="Helical" evidence="18">
    <location>
        <begin position="609"/>
        <end position="630"/>
    </location>
</feature>
<feature type="region of interest" description="Disordered" evidence="17">
    <location>
        <begin position="1"/>
        <end position="41"/>
    </location>
</feature>
<feature type="transmembrane region" description="Helical" evidence="18">
    <location>
        <begin position="642"/>
        <end position="660"/>
    </location>
</feature>
<keyword evidence="6" id="KW-0107">Calcium channel</keyword>
<feature type="transmembrane region" description="Helical" evidence="18">
    <location>
        <begin position="1014"/>
        <end position="1033"/>
    </location>
</feature>
<dbReference type="InterPro" id="IPR018247">
    <property type="entry name" value="EF_Hand_1_Ca_BS"/>
</dbReference>
<feature type="transmembrane region" description="Helical" evidence="18">
    <location>
        <begin position="1272"/>
        <end position="1292"/>
    </location>
</feature>
<feature type="transmembrane region" description="Helical" evidence="18">
    <location>
        <begin position="306"/>
        <end position="326"/>
    </location>
</feature>
<keyword evidence="9" id="KW-0851">Voltage-gated channel</keyword>
<dbReference type="GO" id="GO:0005509">
    <property type="term" value="F:calcium ion binding"/>
    <property type="evidence" value="ECO:0007669"/>
    <property type="project" value="InterPro"/>
</dbReference>
<feature type="transmembrane region" description="Helical" evidence="18">
    <location>
        <begin position="138"/>
        <end position="157"/>
    </location>
</feature>
<keyword evidence="13" id="KW-0325">Glycoprotein</keyword>
<evidence type="ECO:0000256" key="13">
    <source>
        <dbReference type="ARBA" id="ARBA00023180"/>
    </source>
</evidence>
<keyword evidence="12 18" id="KW-0472">Membrane</keyword>
<feature type="transmembrane region" description="Helical" evidence="18">
    <location>
        <begin position="982"/>
        <end position="1002"/>
    </location>
</feature>
<evidence type="ECO:0000259" key="19">
    <source>
        <dbReference type="PROSITE" id="PS50222"/>
    </source>
</evidence>
<dbReference type="Proteomes" id="UP000319257">
    <property type="component" value="Unassembled WGS sequence"/>
</dbReference>
<dbReference type="InParanoid" id="A0A507B523"/>
<gene>
    <name evidence="20" type="ORF">E0L32_000580</name>
</gene>
<comment type="subcellular location">
    <subcellularLocation>
        <location evidence="1">Cell membrane</location>
        <topology evidence="1">Multi-pass membrane protein</topology>
    </subcellularLocation>
</comment>
<keyword evidence="2" id="KW-0813">Transport</keyword>
<keyword evidence="10 18" id="KW-1133">Transmembrane helix</keyword>
<dbReference type="GO" id="GO:0005891">
    <property type="term" value="C:voltage-gated calcium channel complex"/>
    <property type="evidence" value="ECO:0007669"/>
    <property type="project" value="TreeGrafter"/>
</dbReference>
<feature type="transmembrane region" description="Helical" evidence="18">
    <location>
        <begin position="1333"/>
        <end position="1354"/>
    </location>
</feature>
<dbReference type="Pfam" id="PF00520">
    <property type="entry name" value="Ion_trans"/>
    <property type="match status" value="4"/>
</dbReference>
<feature type="transmembrane region" description="Helical" evidence="18">
    <location>
        <begin position="518"/>
        <end position="539"/>
    </location>
</feature>
<dbReference type="PANTHER" id="PTHR45628:SF7">
    <property type="entry name" value="VOLTAGE-DEPENDENT CALCIUM CHANNEL TYPE A SUBUNIT ALPHA-1"/>
    <property type="match status" value="1"/>
</dbReference>
<dbReference type="GO" id="GO:0008331">
    <property type="term" value="F:high voltage-gated calcium channel activity"/>
    <property type="evidence" value="ECO:0007669"/>
    <property type="project" value="TreeGrafter"/>
</dbReference>
<comment type="caution">
    <text evidence="20">The sequence shown here is derived from an EMBL/GenBank/DDBJ whole genome shotgun (WGS) entry which is preliminary data.</text>
</comment>
<feature type="transmembrane region" description="Helical" evidence="18">
    <location>
        <begin position="1479"/>
        <end position="1504"/>
    </location>
</feature>
<evidence type="ECO:0000256" key="12">
    <source>
        <dbReference type="ARBA" id="ARBA00023136"/>
    </source>
</evidence>
<feature type="transmembrane region" description="Helical" evidence="18">
    <location>
        <begin position="1360"/>
        <end position="1378"/>
    </location>
</feature>
<dbReference type="InterPro" id="IPR027359">
    <property type="entry name" value="Volt_channel_dom_sf"/>
</dbReference>
<accession>A0A507B523</accession>
<keyword evidence="7 18" id="KW-0812">Transmembrane</keyword>
<feature type="transmembrane region" description="Helical" evidence="18">
    <location>
        <begin position="1076"/>
        <end position="1097"/>
    </location>
</feature>
<feature type="domain" description="EF-hand" evidence="19">
    <location>
        <begin position="1520"/>
        <end position="1555"/>
    </location>
</feature>
<dbReference type="PROSITE" id="PS50222">
    <property type="entry name" value="EF_HAND_2"/>
    <property type="match status" value="1"/>
</dbReference>
<evidence type="ECO:0000256" key="5">
    <source>
        <dbReference type="ARBA" id="ARBA00022568"/>
    </source>
</evidence>
<dbReference type="PROSITE" id="PS00018">
    <property type="entry name" value="EF_HAND_1"/>
    <property type="match status" value="1"/>
</dbReference>
<feature type="compositionally biased region" description="Basic and acidic residues" evidence="17">
    <location>
        <begin position="13"/>
        <end position="36"/>
    </location>
</feature>
<evidence type="ECO:0000313" key="20">
    <source>
        <dbReference type="EMBL" id="TPX14186.1"/>
    </source>
</evidence>
<evidence type="ECO:0000256" key="3">
    <source>
        <dbReference type="ARBA" id="ARBA00022475"/>
    </source>
</evidence>